<reference evidence="10" key="1">
    <citation type="journal article" date="2013" name="Genome Announc.">
        <title>Draft genome sequence of the grapevine dieback fungus Eutypa lata UCR-EL1.</title>
        <authorList>
            <person name="Blanco-Ulate B."/>
            <person name="Rolshausen P.E."/>
            <person name="Cantu D."/>
        </authorList>
    </citation>
    <scope>NUCLEOTIDE SEQUENCE [LARGE SCALE GENOMIC DNA]</scope>
    <source>
        <strain evidence="10">UCR-EL1</strain>
    </source>
</reference>
<feature type="domain" description="Rhodopsin" evidence="8">
    <location>
        <begin position="34"/>
        <end position="278"/>
    </location>
</feature>
<feature type="region of interest" description="Disordered" evidence="6">
    <location>
        <begin position="293"/>
        <end position="316"/>
    </location>
</feature>
<dbReference type="eggNOG" id="ENOG502RVVC">
    <property type="taxonomic scope" value="Eukaryota"/>
</dbReference>
<dbReference type="OrthoDB" id="4682787at2759"/>
<dbReference type="Pfam" id="PF20684">
    <property type="entry name" value="Fung_rhodopsin"/>
    <property type="match status" value="1"/>
</dbReference>
<keyword evidence="2 7" id="KW-0812">Transmembrane</keyword>
<feature type="compositionally biased region" description="Polar residues" evidence="6">
    <location>
        <begin position="447"/>
        <end position="467"/>
    </location>
</feature>
<evidence type="ECO:0000256" key="3">
    <source>
        <dbReference type="ARBA" id="ARBA00022989"/>
    </source>
</evidence>
<accession>M7TFC5</accession>
<evidence type="ECO:0000259" key="8">
    <source>
        <dbReference type="Pfam" id="PF20684"/>
    </source>
</evidence>
<dbReference type="Proteomes" id="UP000012174">
    <property type="component" value="Unassembled WGS sequence"/>
</dbReference>
<dbReference type="AlphaFoldDB" id="M7TFC5"/>
<keyword evidence="10" id="KW-1185">Reference proteome</keyword>
<comment type="subcellular location">
    <subcellularLocation>
        <location evidence="1">Membrane</location>
        <topology evidence="1">Multi-pass membrane protein</topology>
    </subcellularLocation>
</comment>
<feature type="transmembrane region" description="Helical" evidence="7">
    <location>
        <begin position="129"/>
        <end position="149"/>
    </location>
</feature>
<dbReference type="GO" id="GO:0016020">
    <property type="term" value="C:membrane"/>
    <property type="evidence" value="ECO:0007669"/>
    <property type="project" value="UniProtKB-SubCell"/>
</dbReference>
<name>M7TFC5_EUTLA</name>
<feature type="transmembrane region" description="Helical" evidence="7">
    <location>
        <begin position="253"/>
        <end position="273"/>
    </location>
</feature>
<dbReference type="KEGG" id="ela:UCREL1_4376"/>
<dbReference type="HOGENOM" id="CLU_028200_3_4_1"/>
<evidence type="ECO:0000256" key="5">
    <source>
        <dbReference type="ARBA" id="ARBA00038359"/>
    </source>
</evidence>
<evidence type="ECO:0000256" key="6">
    <source>
        <dbReference type="SAM" id="MobiDB-lite"/>
    </source>
</evidence>
<keyword evidence="4 7" id="KW-0472">Membrane</keyword>
<feature type="region of interest" description="Disordered" evidence="6">
    <location>
        <begin position="333"/>
        <end position="486"/>
    </location>
</feature>
<dbReference type="EMBL" id="KB706203">
    <property type="protein sequence ID" value="EMR68616.1"/>
    <property type="molecule type" value="Genomic_DNA"/>
</dbReference>
<feature type="transmembrane region" description="Helical" evidence="7">
    <location>
        <begin position="91"/>
        <end position="117"/>
    </location>
</feature>
<dbReference type="InterPro" id="IPR052337">
    <property type="entry name" value="SAT4-like"/>
</dbReference>
<organism evidence="9 10">
    <name type="scientific">Eutypa lata (strain UCR-EL1)</name>
    <name type="common">Grapevine dieback disease fungus</name>
    <name type="synonym">Eutypa armeniacae</name>
    <dbReference type="NCBI Taxonomy" id="1287681"/>
    <lineage>
        <taxon>Eukaryota</taxon>
        <taxon>Fungi</taxon>
        <taxon>Dikarya</taxon>
        <taxon>Ascomycota</taxon>
        <taxon>Pezizomycotina</taxon>
        <taxon>Sordariomycetes</taxon>
        <taxon>Xylariomycetidae</taxon>
        <taxon>Xylariales</taxon>
        <taxon>Diatrypaceae</taxon>
        <taxon>Eutypa</taxon>
    </lineage>
</organism>
<dbReference type="OMA" id="ALACICC"/>
<dbReference type="InterPro" id="IPR049326">
    <property type="entry name" value="Rhodopsin_dom_fungi"/>
</dbReference>
<evidence type="ECO:0000256" key="7">
    <source>
        <dbReference type="SAM" id="Phobius"/>
    </source>
</evidence>
<sequence length="486" mass="53442">MDAQDPSVSTESNGGALVATAAVMLSLTWFSIGLRGWVRAILVKSFQTDDWMLLAAQINFTISCGFILRGIHHGLGRHNMSLSQPSEIQALKYQALATATYVLNMWLIKLSIAIFLLRIAVQRRYRWTIYISMGVVTAWSLALFFWDVFQCTPVQAQWDYTILTSDPNAECASADAVVMAAYALSVMNILSDWLYALLPIPMIWNVKMTIEAKLTVSLVLGLGIFASIATLVRLKFLADLTDTSDILHNGTDAMVWTLIEPGVAIIASSLATIRPLLRAMGIRGFQFTEHSSSNARPRAFSGTHPKTNQSSNDARRSCIGSADVTLSDIELAHTKGRSTRSSSDAGTLASRGLPPKFSSARRMSRVEETRDTNRAPPPPPLRLNVTSDNSNDDGGNGEVKSLEDGYRRVEIRRNEMSTVNNNNANNNHPARPQTLHPGPTWLDSADRLSQFSSRDSSVDYSGLQPQHSPLPVGLDSPYNRRSGYLP</sequence>
<feature type="compositionally biased region" description="Basic and acidic residues" evidence="6">
    <location>
        <begin position="364"/>
        <end position="373"/>
    </location>
</feature>
<evidence type="ECO:0000256" key="2">
    <source>
        <dbReference type="ARBA" id="ARBA00022692"/>
    </source>
</evidence>
<protein>
    <submittedName>
        <fullName evidence="9">Putative integral membrane family protein</fullName>
    </submittedName>
</protein>
<feature type="transmembrane region" description="Helical" evidence="7">
    <location>
        <begin position="50"/>
        <end position="71"/>
    </location>
</feature>
<feature type="compositionally biased region" description="Basic and acidic residues" evidence="6">
    <location>
        <begin position="400"/>
        <end position="415"/>
    </location>
</feature>
<feature type="transmembrane region" description="Helical" evidence="7">
    <location>
        <begin position="176"/>
        <end position="198"/>
    </location>
</feature>
<evidence type="ECO:0000313" key="9">
    <source>
        <dbReference type="EMBL" id="EMR68616.1"/>
    </source>
</evidence>
<gene>
    <name evidence="9" type="ORF">UCREL1_4376</name>
</gene>
<feature type="compositionally biased region" description="Polar residues" evidence="6">
    <location>
        <begin position="384"/>
        <end position="393"/>
    </location>
</feature>
<proteinExistence type="inferred from homology"/>
<evidence type="ECO:0000256" key="1">
    <source>
        <dbReference type="ARBA" id="ARBA00004141"/>
    </source>
</evidence>
<feature type="transmembrane region" description="Helical" evidence="7">
    <location>
        <begin position="210"/>
        <end position="233"/>
    </location>
</feature>
<evidence type="ECO:0000313" key="10">
    <source>
        <dbReference type="Proteomes" id="UP000012174"/>
    </source>
</evidence>
<feature type="transmembrane region" description="Helical" evidence="7">
    <location>
        <begin position="16"/>
        <end position="38"/>
    </location>
</feature>
<keyword evidence="3 7" id="KW-1133">Transmembrane helix</keyword>
<evidence type="ECO:0000256" key="4">
    <source>
        <dbReference type="ARBA" id="ARBA00023136"/>
    </source>
</evidence>
<comment type="similarity">
    <text evidence="5">Belongs to the SAT4 family.</text>
</comment>
<dbReference type="PANTHER" id="PTHR33048:SF47">
    <property type="entry name" value="INTEGRAL MEMBRANE PROTEIN-RELATED"/>
    <property type="match status" value="1"/>
</dbReference>
<dbReference type="PANTHER" id="PTHR33048">
    <property type="entry name" value="PTH11-LIKE INTEGRAL MEMBRANE PROTEIN (AFU_ORTHOLOGUE AFUA_5G11245)"/>
    <property type="match status" value="1"/>
</dbReference>